<dbReference type="Pfam" id="PF05773">
    <property type="entry name" value="RWD"/>
    <property type="match status" value="1"/>
</dbReference>
<accession>A0A4S2M531</accession>
<evidence type="ECO:0000313" key="3">
    <source>
        <dbReference type="Proteomes" id="UP000308267"/>
    </source>
</evidence>
<dbReference type="OrthoDB" id="10045773at2759"/>
<dbReference type="SMART" id="SM00591">
    <property type="entry name" value="RWD"/>
    <property type="match status" value="1"/>
</dbReference>
<dbReference type="AlphaFoldDB" id="A0A4S2M531"/>
<keyword evidence="3" id="KW-1185">Reference proteome</keyword>
<dbReference type="InterPro" id="IPR016135">
    <property type="entry name" value="UBQ-conjugating_enzyme/RWD"/>
</dbReference>
<dbReference type="SUPFAM" id="SSF54495">
    <property type="entry name" value="UBC-like"/>
    <property type="match status" value="1"/>
</dbReference>
<dbReference type="Gene3D" id="3.10.110.10">
    <property type="entry name" value="Ubiquitin Conjugating Enzyme"/>
    <property type="match status" value="1"/>
</dbReference>
<evidence type="ECO:0000313" key="2">
    <source>
        <dbReference type="EMBL" id="TGZ69117.1"/>
    </source>
</evidence>
<dbReference type="InterPro" id="IPR042770">
    <property type="entry name" value="RWDD4"/>
</dbReference>
<organism evidence="2 3">
    <name type="scientific">Opisthorchis felineus</name>
    <dbReference type="NCBI Taxonomy" id="147828"/>
    <lineage>
        <taxon>Eukaryota</taxon>
        <taxon>Metazoa</taxon>
        <taxon>Spiralia</taxon>
        <taxon>Lophotrochozoa</taxon>
        <taxon>Platyhelminthes</taxon>
        <taxon>Trematoda</taxon>
        <taxon>Digenea</taxon>
        <taxon>Opisthorchiida</taxon>
        <taxon>Opisthorchiata</taxon>
        <taxon>Opisthorchiidae</taxon>
        <taxon>Opisthorchis</taxon>
    </lineage>
</organism>
<proteinExistence type="predicted"/>
<evidence type="ECO:0000259" key="1">
    <source>
        <dbReference type="PROSITE" id="PS50908"/>
    </source>
</evidence>
<dbReference type="InterPro" id="IPR006575">
    <property type="entry name" value="RWD_dom"/>
</dbReference>
<comment type="caution">
    <text evidence="2">The sequence shown here is derived from an EMBL/GenBank/DDBJ whole genome shotgun (WGS) entry which is preliminary data.</text>
</comment>
<dbReference type="PANTHER" id="PTHR21275">
    <property type="entry name" value="RWD DOMAIN-CONTAINING PROTEIN 4"/>
    <property type="match status" value="1"/>
</dbReference>
<gene>
    <name evidence="2" type="ORF">CRM22_003914</name>
</gene>
<protein>
    <recommendedName>
        <fullName evidence="1">RWD domain-containing protein</fullName>
    </recommendedName>
</protein>
<dbReference type="CDD" id="cd23817">
    <property type="entry name" value="RWD-RWDD4"/>
    <property type="match status" value="1"/>
</dbReference>
<reference evidence="2 3" key="1">
    <citation type="journal article" date="2019" name="BMC Genomics">
        <title>New insights from Opisthorchis felineus genome: update on genomics of the epidemiologically important liver flukes.</title>
        <authorList>
            <person name="Ershov N.I."/>
            <person name="Mordvinov V.A."/>
            <person name="Prokhortchouk E.B."/>
            <person name="Pakharukova M.Y."/>
            <person name="Gunbin K.V."/>
            <person name="Ustyantsev K."/>
            <person name="Genaev M.A."/>
            <person name="Blinov A.G."/>
            <person name="Mazur A."/>
            <person name="Boulygina E."/>
            <person name="Tsygankova S."/>
            <person name="Khrameeva E."/>
            <person name="Chekanov N."/>
            <person name="Fan G."/>
            <person name="Xiao A."/>
            <person name="Zhang H."/>
            <person name="Xu X."/>
            <person name="Yang H."/>
            <person name="Solovyev V."/>
            <person name="Lee S.M."/>
            <person name="Liu X."/>
            <person name="Afonnikov D.A."/>
            <person name="Skryabin K.G."/>
        </authorList>
    </citation>
    <scope>NUCLEOTIDE SEQUENCE [LARGE SCALE GENOMIC DNA]</scope>
    <source>
        <strain evidence="2">AK-0245</strain>
        <tissue evidence="2">Whole organism</tissue>
    </source>
</reference>
<dbReference type="Proteomes" id="UP000308267">
    <property type="component" value="Unassembled WGS sequence"/>
</dbReference>
<dbReference type="STRING" id="147828.A0A4S2M531"/>
<feature type="domain" description="RWD" evidence="1">
    <location>
        <begin position="7"/>
        <end position="108"/>
    </location>
</feature>
<dbReference type="PROSITE" id="PS50908">
    <property type="entry name" value="RWD"/>
    <property type="match status" value="1"/>
</dbReference>
<dbReference type="EMBL" id="SJOL01006210">
    <property type="protein sequence ID" value="TGZ69117.1"/>
    <property type="molecule type" value="Genomic_DNA"/>
</dbReference>
<name>A0A4S2M531_OPIFE</name>
<sequence>MSDPRQEEAEVLASIYDPNELSVSDDYTVEYKLGEHDTPKSMILAIHWPDGYPTVLPTISLDSFYNGHLSTAVKHLIVEELNALAQEQLGTAMTFSLIDYARENAERYFSLSLSSTAATTAGYTSLAGNCDEQPTKKAEKKVQLTKAQKRAHYRRLDVNGELPRGWNWVDVAKHLQQVGPAP</sequence>
<dbReference type="PANTHER" id="PTHR21275:SF1">
    <property type="entry name" value="RWD DOMAIN-CONTAINING PROTEIN 4"/>
    <property type="match status" value="1"/>
</dbReference>